<name>A0A9X2J1Z3_9SPHN</name>
<dbReference type="Pfam" id="PF00360">
    <property type="entry name" value="PHY"/>
    <property type="match status" value="1"/>
</dbReference>
<keyword evidence="8" id="KW-0418">Kinase</keyword>
<feature type="region of interest" description="Disordered" evidence="13">
    <location>
        <begin position="719"/>
        <end position="745"/>
    </location>
</feature>
<dbReference type="SUPFAM" id="SSF55781">
    <property type="entry name" value="GAF domain-like"/>
    <property type="match status" value="2"/>
</dbReference>
<evidence type="ECO:0000259" key="14">
    <source>
        <dbReference type="PROSITE" id="PS50046"/>
    </source>
</evidence>
<reference evidence="16" key="1">
    <citation type="submission" date="2022-06" db="EMBL/GenBank/DDBJ databases">
        <title>Sphingomicrobium sedimins sp. nov., a marine bacterium isolated from tidal flat.</title>
        <authorList>
            <person name="Kim C.-H."/>
            <person name="Yoo Y."/>
            <person name="Kim J.-J."/>
        </authorList>
    </citation>
    <scope>NUCLEOTIDE SEQUENCE</scope>
    <source>
        <strain evidence="16">GRR-S6-50</strain>
    </source>
</reference>
<evidence type="ECO:0000313" key="17">
    <source>
        <dbReference type="Proteomes" id="UP001155128"/>
    </source>
</evidence>
<dbReference type="SUPFAM" id="SSF55785">
    <property type="entry name" value="PYP-like sensor domain (PAS domain)"/>
    <property type="match status" value="1"/>
</dbReference>
<dbReference type="AlphaFoldDB" id="A0A9X2J1Z3"/>
<evidence type="ECO:0000256" key="1">
    <source>
        <dbReference type="ARBA" id="ARBA00000085"/>
    </source>
</evidence>
<dbReference type="InterPro" id="IPR043150">
    <property type="entry name" value="Phytochrome_PHY_sf"/>
</dbReference>
<dbReference type="GO" id="GO:0000160">
    <property type="term" value="P:phosphorelay signal transduction system"/>
    <property type="evidence" value="ECO:0007669"/>
    <property type="project" value="InterPro"/>
</dbReference>
<dbReference type="Pfam" id="PF01590">
    <property type="entry name" value="GAF"/>
    <property type="match status" value="1"/>
</dbReference>
<dbReference type="InterPro" id="IPR009219">
    <property type="entry name" value="Bactrphtchr_CheY"/>
</dbReference>
<dbReference type="InterPro" id="IPR001789">
    <property type="entry name" value="Sig_transdc_resp-reg_receiver"/>
</dbReference>
<evidence type="ECO:0000256" key="6">
    <source>
        <dbReference type="ARBA" id="ARBA00022679"/>
    </source>
</evidence>
<dbReference type="InterPro" id="IPR011102">
    <property type="entry name" value="Sig_transdc_His_kinase_HWE"/>
</dbReference>
<dbReference type="Gene3D" id="3.30.450.270">
    <property type="match status" value="1"/>
</dbReference>
<evidence type="ECO:0000256" key="12">
    <source>
        <dbReference type="PROSITE-ProRule" id="PRU00169"/>
    </source>
</evidence>
<dbReference type="RefSeq" id="WP_252113179.1">
    <property type="nucleotide sequence ID" value="NZ_JAMSHT010000001.1"/>
</dbReference>
<proteinExistence type="predicted"/>
<feature type="modified residue" description="4-aspartylphosphate" evidence="12">
    <location>
        <position position="805"/>
    </location>
</feature>
<keyword evidence="5" id="KW-0716">Sensory transduction</keyword>
<dbReference type="EMBL" id="JAMSHT010000001">
    <property type="protein sequence ID" value="MCM8557259.1"/>
    <property type="molecule type" value="Genomic_DNA"/>
</dbReference>
<dbReference type="InterPro" id="IPR003018">
    <property type="entry name" value="GAF"/>
</dbReference>
<comment type="catalytic activity">
    <reaction evidence="1">
        <text>ATP + protein L-histidine = ADP + protein N-phospho-L-histidine.</text>
        <dbReference type="EC" id="2.7.13.3"/>
    </reaction>
</comment>
<dbReference type="EC" id="2.7.13.3" evidence="2"/>
<dbReference type="SMART" id="SM00065">
    <property type="entry name" value="GAF"/>
    <property type="match status" value="1"/>
</dbReference>
<dbReference type="SUPFAM" id="SSF52172">
    <property type="entry name" value="CheY-like"/>
    <property type="match status" value="1"/>
</dbReference>
<dbReference type="PANTHER" id="PTHR41523">
    <property type="entry name" value="TWO-COMPONENT SYSTEM SENSOR PROTEIN"/>
    <property type="match status" value="1"/>
</dbReference>
<dbReference type="PANTHER" id="PTHR41523:SF8">
    <property type="entry name" value="ETHYLENE RESPONSE SENSOR PROTEIN"/>
    <property type="match status" value="1"/>
</dbReference>
<dbReference type="InterPro" id="IPR013515">
    <property type="entry name" value="Phytochrome_cen-reg"/>
</dbReference>
<evidence type="ECO:0000256" key="5">
    <source>
        <dbReference type="ARBA" id="ARBA00022606"/>
    </source>
</evidence>
<feature type="domain" description="Phytochrome chromophore attachment site" evidence="14">
    <location>
        <begin position="151"/>
        <end position="308"/>
    </location>
</feature>
<dbReference type="GO" id="GO:0004673">
    <property type="term" value="F:protein histidine kinase activity"/>
    <property type="evidence" value="ECO:0007669"/>
    <property type="project" value="UniProtKB-EC"/>
</dbReference>
<keyword evidence="9" id="KW-0067">ATP-binding</keyword>
<dbReference type="InterPro" id="IPR013654">
    <property type="entry name" value="PAS_2"/>
</dbReference>
<dbReference type="Proteomes" id="UP001155128">
    <property type="component" value="Unassembled WGS sequence"/>
</dbReference>
<evidence type="ECO:0000313" key="16">
    <source>
        <dbReference type="EMBL" id="MCM8557259.1"/>
    </source>
</evidence>
<evidence type="ECO:0000256" key="8">
    <source>
        <dbReference type="ARBA" id="ARBA00022777"/>
    </source>
</evidence>
<evidence type="ECO:0000259" key="15">
    <source>
        <dbReference type="PROSITE" id="PS50110"/>
    </source>
</evidence>
<evidence type="ECO:0000256" key="4">
    <source>
        <dbReference type="ARBA" id="ARBA00022553"/>
    </source>
</evidence>
<dbReference type="PROSITE" id="PS50046">
    <property type="entry name" value="PHYTOCHROME_2"/>
    <property type="match status" value="1"/>
</dbReference>
<evidence type="ECO:0000256" key="13">
    <source>
        <dbReference type="SAM" id="MobiDB-lite"/>
    </source>
</evidence>
<dbReference type="GO" id="GO:0005524">
    <property type="term" value="F:ATP binding"/>
    <property type="evidence" value="ECO:0007669"/>
    <property type="project" value="UniProtKB-KW"/>
</dbReference>
<dbReference type="Gene3D" id="3.30.450.40">
    <property type="match status" value="1"/>
</dbReference>
<dbReference type="Pfam" id="PF07536">
    <property type="entry name" value="HWE_HK"/>
    <property type="match status" value="1"/>
</dbReference>
<dbReference type="SMART" id="SM00911">
    <property type="entry name" value="HWE_HK"/>
    <property type="match status" value="1"/>
</dbReference>
<organism evidence="16 17">
    <name type="scientific">Sphingomicrobium sediminis</name>
    <dbReference type="NCBI Taxonomy" id="2950949"/>
    <lineage>
        <taxon>Bacteria</taxon>
        <taxon>Pseudomonadati</taxon>
        <taxon>Pseudomonadota</taxon>
        <taxon>Alphaproteobacteria</taxon>
        <taxon>Sphingomonadales</taxon>
        <taxon>Sphingomonadaceae</taxon>
        <taxon>Sphingomicrobium</taxon>
    </lineage>
</organism>
<comment type="caution">
    <text evidence="16">The sequence shown here is derived from an EMBL/GenBank/DDBJ whole genome shotgun (WGS) entry which is preliminary data.</text>
</comment>
<evidence type="ECO:0000256" key="10">
    <source>
        <dbReference type="ARBA" id="ARBA00022991"/>
    </source>
</evidence>
<keyword evidence="17" id="KW-1185">Reference proteome</keyword>
<evidence type="ECO:0000256" key="11">
    <source>
        <dbReference type="ARBA" id="ARBA00023170"/>
    </source>
</evidence>
<dbReference type="InterPro" id="IPR016132">
    <property type="entry name" value="Phyto_chromo_attachment"/>
</dbReference>
<dbReference type="InterPro" id="IPR035965">
    <property type="entry name" value="PAS-like_dom_sf"/>
</dbReference>
<evidence type="ECO:0000256" key="9">
    <source>
        <dbReference type="ARBA" id="ARBA00022840"/>
    </source>
</evidence>
<keyword evidence="7" id="KW-0547">Nucleotide-binding</keyword>
<dbReference type="InterPro" id="IPR011006">
    <property type="entry name" value="CheY-like_superfamily"/>
</dbReference>
<accession>A0A9X2J1Z3</accession>
<keyword evidence="11" id="KW-0675">Receptor</keyword>
<dbReference type="InterPro" id="IPR029016">
    <property type="entry name" value="GAF-like_dom_sf"/>
</dbReference>
<evidence type="ECO:0000256" key="2">
    <source>
        <dbReference type="ARBA" id="ARBA00012438"/>
    </source>
</evidence>
<keyword evidence="3" id="KW-0600">Photoreceptor protein</keyword>
<dbReference type="Pfam" id="PF08446">
    <property type="entry name" value="PAS_2"/>
    <property type="match status" value="1"/>
</dbReference>
<keyword evidence="4 12" id="KW-0597">Phosphoprotein</keyword>
<dbReference type="Gene3D" id="3.30.565.10">
    <property type="entry name" value="Histidine kinase-like ATPase, C-terminal domain"/>
    <property type="match status" value="1"/>
</dbReference>
<dbReference type="Gene3D" id="3.40.50.2300">
    <property type="match status" value="1"/>
</dbReference>
<dbReference type="GO" id="GO:0009584">
    <property type="term" value="P:detection of visible light"/>
    <property type="evidence" value="ECO:0007669"/>
    <property type="project" value="InterPro"/>
</dbReference>
<protein>
    <recommendedName>
        <fullName evidence="2">histidine kinase</fullName>
        <ecNumber evidence="2">2.7.13.3</ecNumber>
    </recommendedName>
</protein>
<keyword evidence="6" id="KW-0808">Transferase</keyword>
<dbReference type="GO" id="GO:0009881">
    <property type="term" value="F:photoreceptor activity"/>
    <property type="evidence" value="ECO:0007669"/>
    <property type="project" value="UniProtKB-KW"/>
</dbReference>
<dbReference type="Pfam" id="PF00072">
    <property type="entry name" value="Response_reg"/>
    <property type="match status" value="1"/>
</dbReference>
<keyword evidence="10" id="KW-0157">Chromophore</keyword>
<evidence type="ECO:0000256" key="3">
    <source>
        <dbReference type="ARBA" id="ARBA00022543"/>
    </source>
</evidence>
<dbReference type="InterPro" id="IPR001294">
    <property type="entry name" value="Phytochrome"/>
</dbReference>
<dbReference type="InterPro" id="IPR036890">
    <property type="entry name" value="HATPase_C_sf"/>
</dbReference>
<sequence length="869" mass="96701">MMTSTDVDDFEGPVDLTNCDREPIHQLGAIQPIGFLLVVSIDWQVMRHSKNVSEFLPVEGDDLVGTRVQEFFSGEAIHALRNRLALLRGPDAMERLFNIELTEKVATKFDVAVHMVDGDIVIEAEPAREKEYGDATGTVRSMVSRLDTANSMESFFREGARQVRALTGFDRVMVYKFDNDGSGEVVAEAVKSGIGSFLGLHYPASDIPKQARELYKRSLLRVITDVESTPVSIKPGRNIEGKPLDLSLSILRAVSPIHIEYLKNMGVKASMSISLVVEGELWGLIACHHYSPRCPSFERRSVAELFGQLFSMRIESRERQELMELERQARDMSDQLLGAIATDESLLRDPQWFSEIITGVIPADGVAVWINGNYAFAGQTPDTEQFARIVKALNGLAAGRVYSTDRISGLVDNADQFVARAAGLLAIPISRTPRDYVVLFREERIRSVRWAGNPQKPAEYGPNGVRLHPRESFAEWKQLVEGRSRPFTSVEKRIAETLRGTLIEVVLRLADEASLERKAASDRQELLIAELNHRVRNILSLIRGLIRQSKPDPDTPIEDFVAMVDGRIHALARAHNQITEDHWGPAQFQQLLDAEVAAFLVNQKDRVSTDGPGILLNPQAYSTMALVIHELVTNSAKYGSLSDSGTVHVSWHLDNTDHLTIEWTERDGPVVSPPTRKGFGTTIIERSVPYDLGGKADLDYRPEGLRARFVIPPRHLTLRTGDEGKQAVNPRPETRQPQPADSNENKNARLLEDKHILLVEDSLIIALDAEDILTRLGAAHVNTEANVGNAIAYLDRETPDFAVLDINLGDMNSFPIADLLAQKGVPFVFATGYGEQADMPAEHKARMVLQKPYTINTVGRRLEELFSES</sequence>
<dbReference type="PRINTS" id="PR01033">
    <property type="entry name" value="PHYTOCHROME"/>
</dbReference>
<gene>
    <name evidence="16" type="ORF">NDO55_05425</name>
</gene>
<dbReference type="PROSITE" id="PS50110">
    <property type="entry name" value="RESPONSE_REGULATORY"/>
    <property type="match status" value="1"/>
</dbReference>
<dbReference type="Gene3D" id="3.30.450.20">
    <property type="entry name" value="PAS domain"/>
    <property type="match status" value="1"/>
</dbReference>
<dbReference type="SMART" id="SM00448">
    <property type="entry name" value="REC"/>
    <property type="match status" value="1"/>
</dbReference>
<dbReference type="PIRSF" id="PIRSF036397">
    <property type="entry name" value="Bactrphtchrm_rec"/>
    <property type="match status" value="1"/>
</dbReference>
<evidence type="ECO:0000256" key="7">
    <source>
        <dbReference type="ARBA" id="ARBA00022741"/>
    </source>
</evidence>
<feature type="domain" description="Response regulatory" evidence="15">
    <location>
        <begin position="755"/>
        <end position="866"/>
    </location>
</feature>
<dbReference type="GO" id="GO:0006355">
    <property type="term" value="P:regulation of DNA-templated transcription"/>
    <property type="evidence" value="ECO:0007669"/>
    <property type="project" value="InterPro"/>
</dbReference>